<evidence type="ECO:0000313" key="1">
    <source>
        <dbReference type="EMBL" id="KAK5636298.1"/>
    </source>
</evidence>
<keyword evidence="2" id="KW-1185">Reference proteome</keyword>
<dbReference type="Proteomes" id="UP001305414">
    <property type="component" value="Unassembled WGS sequence"/>
</dbReference>
<comment type="caution">
    <text evidence="1">The sequence shown here is derived from an EMBL/GenBank/DDBJ whole genome shotgun (WGS) entry which is preliminary data.</text>
</comment>
<organism evidence="1 2">
    <name type="scientific">Xylaria bambusicola</name>
    <dbReference type="NCBI Taxonomy" id="326684"/>
    <lineage>
        <taxon>Eukaryota</taxon>
        <taxon>Fungi</taxon>
        <taxon>Dikarya</taxon>
        <taxon>Ascomycota</taxon>
        <taxon>Pezizomycotina</taxon>
        <taxon>Sordariomycetes</taxon>
        <taxon>Xylariomycetidae</taxon>
        <taxon>Xylariales</taxon>
        <taxon>Xylariaceae</taxon>
        <taxon>Xylaria</taxon>
    </lineage>
</organism>
<reference evidence="1 2" key="1">
    <citation type="submission" date="2023-10" db="EMBL/GenBank/DDBJ databases">
        <title>Draft genome sequence of Xylaria bambusicola isolate GMP-LS, the root and basal stem rot pathogen of sugarcane in Indonesia.</title>
        <authorList>
            <person name="Selvaraj P."/>
            <person name="Muralishankar V."/>
            <person name="Muruganantham S."/>
            <person name="Sp S."/>
            <person name="Haryani S."/>
            <person name="Lau K.J.X."/>
            <person name="Naqvi N.I."/>
        </authorList>
    </citation>
    <scope>NUCLEOTIDE SEQUENCE [LARGE SCALE GENOMIC DNA]</scope>
    <source>
        <strain evidence="1">GMP-LS</strain>
    </source>
</reference>
<protein>
    <submittedName>
        <fullName evidence="1">Uncharacterized protein</fullName>
    </submittedName>
</protein>
<sequence>MGAHGQTLQVTTDQNYREQQQVPIYWQKKEIGVIEINPYTATARDLQRILEAGLVTSTDLAGLCLDETSKNNHHGLNVCAVVAITPASLPWKRPESLMKSGQMESSDLLRMASPYL</sequence>
<name>A0AAN7UVT6_9PEZI</name>
<evidence type="ECO:0000313" key="2">
    <source>
        <dbReference type="Proteomes" id="UP001305414"/>
    </source>
</evidence>
<accession>A0AAN7UVT6</accession>
<proteinExistence type="predicted"/>
<gene>
    <name evidence="1" type="ORF">RRF57_012010</name>
</gene>
<dbReference type="AlphaFoldDB" id="A0AAN7UVT6"/>
<dbReference type="EMBL" id="JAWHQM010000066">
    <property type="protein sequence ID" value="KAK5636298.1"/>
    <property type="molecule type" value="Genomic_DNA"/>
</dbReference>